<keyword evidence="3" id="KW-0449">Lipoprotein</keyword>
<dbReference type="PANTHER" id="PTHR35269:SF1">
    <property type="entry name" value="SMALL VCP_P97-INTERACTING PROTEIN"/>
    <property type="match status" value="1"/>
</dbReference>
<dbReference type="GeneID" id="107269813"/>
<dbReference type="Pfam" id="PF15811">
    <property type="entry name" value="SVIP"/>
    <property type="match status" value="1"/>
</dbReference>
<accession>A0AAJ7FMU4</accession>
<evidence type="ECO:0000256" key="2">
    <source>
        <dbReference type="ARBA" id="ARBA00023139"/>
    </source>
</evidence>
<dbReference type="GO" id="GO:0005789">
    <property type="term" value="C:endoplasmic reticulum membrane"/>
    <property type="evidence" value="ECO:0007669"/>
    <property type="project" value="TreeGrafter"/>
</dbReference>
<evidence type="ECO:0000256" key="1">
    <source>
        <dbReference type="ARBA" id="ARBA00022707"/>
    </source>
</evidence>
<keyword evidence="1" id="KW-0519">Myristate</keyword>
<dbReference type="RefSeq" id="XP_015599567.1">
    <property type="nucleotide sequence ID" value="XM_015744081.2"/>
</dbReference>
<dbReference type="CTD" id="258010"/>
<dbReference type="GO" id="GO:1904293">
    <property type="term" value="P:negative regulation of ERAD pathway"/>
    <property type="evidence" value="ECO:0007669"/>
    <property type="project" value="TreeGrafter"/>
</dbReference>
<protein>
    <submittedName>
        <fullName evidence="5">Small VCP/p97-interacting protein isoform X2</fullName>
    </submittedName>
</protein>
<organism evidence="4 5">
    <name type="scientific">Cephus cinctus</name>
    <name type="common">Wheat stem sawfly</name>
    <dbReference type="NCBI Taxonomy" id="211228"/>
    <lineage>
        <taxon>Eukaryota</taxon>
        <taxon>Metazoa</taxon>
        <taxon>Ecdysozoa</taxon>
        <taxon>Arthropoda</taxon>
        <taxon>Hexapoda</taxon>
        <taxon>Insecta</taxon>
        <taxon>Pterygota</taxon>
        <taxon>Neoptera</taxon>
        <taxon>Endopterygota</taxon>
        <taxon>Hymenoptera</taxon>
        <taxon>Cephoidea</taxon>
        <taxon>Cephidae</taxon>
        <taxon>Cephus</taxon>
    </lineage>
</organism>
<dbReference type="GO" id="GO:1904240">
    <property type="term" value="P:negative regulation of VCP-NPL4-UFD1 AAA ATPase complex assembly"/>
    <property type="evidence" value="ECO:0007669"/>
    <property type="project" value="TreeGrafter"/>
</dbReference>
<proteinExistence type="predicted"/>
<dbReference type="GO" id="GO:0010508">
    <property type="term" value="P:positive regulation of autophagy"/>
    <property type="evidence" value="ECO:0007669"/>
    <property type="project" value="TreeGrafter"/>
</dbReference>
<keyword evidence="4" id="KW-1185">Reference proteome</keyword>
<evidence type="ECO:0000313" key="4">
    <source>
        <dbReference type="Proteomes" id="UP000694920"/>
    </source>
</evidence>
<dbReference type="AlphaFoldDB" id="A0AAJ7FMU4"/>
<reference evidence="5" key="1">
    <citation type="submission" date="2025-08" db="UniProtKB">
        <authorList>
            <consortium name="RefSeq"/>
        </authorList>
    </citation>
    <scope>IDENTIFICATION</scope>
</reference>
<dbReference type="InterPro" id="IPR031632">
    <property type="entry name" value="SVIP"/>
</dbReference>
<sequence length="81" mass="9589">MGMLWCCFPCPSSYEDLTPDPETRRRQVVEAAEKRRIEEERRGIGNLEAVRVQQQLDEERARRRAEDLNIDPQTGMKWQVN</sequence>
<dbReference type="GO" id="GO:1904153">
    <property type="term" value="P:negative regulation of retrograde protein transport, ER to cytosol"/>
    <property type="evidence" value="ECO:0007669"/>
    <property type="project" value="TreeGrafter"/>
</dbReference>
<evidence type="ECO:0000313" key="5">
    <source>
        <dbReference type="RefSeq" id="XP_015599567.1"/>
    </source>
</evidence>
<dbReference type="InterPro" id="IPR055366">
    <property type="entry name" value="SVIP_metazoa"/>
</dbReference>
<keyword evidence="2" id="KW-0564">Palmitate</keyword>
<evidence type="ECO:0000256" key="3">
    <source>
        <dbReference type="ARBA" id="ARBA00023288"/>
    </source>
</evidence>
<name>A0AAJ7FMU4_CEPCN</name>
<gene>
    <name evidence="5" type="primary">LOC107269813</name>
</gene>
<dbReference type="PANTHER" id="PTHR35269">
    <property type="entry name" value="SMALL VCP/P97-INTERACTING PROTEIN"/>
    <property type="match status" value="1"/>
</dbReference>
<dbReference type="Proteomes" id="UP000694920">
    <property type="component" value="Unplaced"/>
</dbReference>